<dbReference type="Gene3D" id="1.20.120.1760">
    <property type="match status" value="1"/>
</dbReference>
<dbReference type="PANTHER" id="PTHR14269:SF62">
    <property type="entry name" value="CDP-DIACYLGLYCEROL--GLYCEROL-3-PHOSPHATE 3-PHOSPHATIDYLTRANSFERASE 1, CHLOROPLASTIC"/>
    <property type="match status" value="1"/>
</dbReference>
<feature type="transmembrane region" description="Helical" evidence="17">
    <location>
        <begin position="12"/>
        <end position="31"/>
    </location>
</feature>
<comment type="subcellular location">
    <subcellularLocation>
        <location evidence="1">Membrane</location>
        <topology evidence="1">Multi-pass membrane protein</topology>
    </subcellularLocation>
</comment>
<evidence type="ECO:0000256" key="14">
    <source>
        <dbReference type="ARBA" id="ARBA00048586"/>
    </source>
</evidence>
<protein>
    <recommendedName>
        <fullName evidence="5 15">CDP-diacylglycerol--glycerol-3-phosphate 3-phosphatidyltransferase</fullName>
        <ecNumber evidence="4 15">2.7.8.5</ecNumber>
    </recommendedName>
</protein>
<evidence type="ECO:0000256" key="7">
    <source>
        <dbReference type="ARBA" id="ARBA00022679"/>
    </source>
</evidence>
<evidence type="ECO:0000313" key="19">
    <source>
        <dbReference type="Proteomes" id="UP000777002"/>
    </source>
</evidence>
<keyword evidence="6" id="KW-0444">Lipid biosynthesis</keyword>
<keyword evidence="8 17" id="KW-0812">Transmembrane</keyword>
<evidence type="ECO:0000313" key="18">
    <source>
        <dbReference type="EMBL" id="MBM6928141.1"/>
    </source>
</evidence>
<dbReference type="Pfam" id="PF01066">
    <property type="entry name" value="CDP-OH_P_transf"/>
    <property type="match status" value="1"/>
</dbReference>
<dbReference type="InterPro" id="IPR048254">
    <property type="entry name" value="CDP_ALCOHOL_P_TRANSF_CS"/>
</dbReference>
<proteinExistence type="inferred from homology"/>
<keyword evidence="11 17" id="KW-0472">Membrane</keyword>
<dbReference type="InterPro" id="IPR000462">
    <property type="entry name" value="CDP-OH_P_trans"/>
</dbReference>
<dbReference type="RefSeq" id="WP_205049742.1">
    <property type="nucleotide sequence ID" value="NZ_JACJKX010000003.1"/>
</dbReference>
<evidence type="ECO:0000256" key="4">
    <source>
        <dbReference type="ARBA" id="ARBA00013170"/>
    </source>
</evidence>
<keyword evidence="7 16" id="KW-0808">Transferase</keyword>
<evidence type="ECO:0000256" key="8">
    <source>
        <dbReference type="ARBA" id="ARBA00022692"/>
    </source>
</evidence>
<comment type="pathway">
    <text evidence="2">Phospholipid metabolism; phosphatidylglycerol biosynthesis; phosphatidylglycerol from CDP-diacylglycerol: step 1/2.</text>
</comment>
<evidence type="ECO:0000256" key="11">
    <source>
        <dbReference type="ARBA" id="ARBA00023136"/>
    </source>
</evidence>
<sequence>MSRKPLPVNVPMILTWARIALIPLIIAVFYIPDQILSPFMQNVWATIIFVIAALTDAFDGYFARRYNMESAIGAFLDTSADKLMVCAALIVLLDFNRVDMLVALIIIGREITVTALREWMAKVGAAARVKVNWYGKIKAIAQMVAIPMLLFYEPIFGISMAWLGTILIYVAAILTVYSMIVYLRAAGPYLSSEPNTKQDK</sequence>
<evidence type="ECO:0000256" key="1">
    <source>
        <dbReference type="ARBA" id="ARBA00004141"/>
    </source>
</evidence>
<dbReference type="PROSITE" id="PS00379">
    <property type="entry name" value="CDP_ALCOHOL_P_TRANSF"/>
    <property type="match status" value="1"/>
</dbReference>
<dbReference type="PANTHER" id="PTHR14269">
    <property type="entry name" value="CDP-DIACYLGLYCEROL--GLYCEROL-3-PHOSPHATE 3-PHOSPHATIDYLTRANSFERASE-RELATED"/>
    <property type="match status" value="1"/>
</dbReference>
<dbReference type="NCBIfam" id="TIGR00560">
    <property type="entry name" value="pgsA"/>
    <property type="match status" value="1"/>
</dbReference>
<dbReference type="EMBL" id="JACJKX010000003">
    <property type="protein sequence ID" value="MBM6928141.1"/>
    <property type="molecule type" value="Genomic_DNA"/>
</dbReference>
<evidence type="ECO:0000256" key="17">
    <source>
        <dbReference type="SAM" id="Phobius"/>
    </source>
</evidence>
<dbReference type="InterPro" id="IPR004570">
    <property type="entry name" value="Phosphatidylglycerol_P_synth"/>
</dbReference>
<evidence type="ECO:0000256" key="5">
    <source>
        <dbReference type="ARBA" id="ARBA00014944"/>
    </source>
</evidence>
<dbReference type="EC" id="2.7.8.5" evidence="4 15"/>
<keyword evidence="12" id="KW-0594">Phospholipid biosynthesis</keyword>
<dbReference type="InterPro" id="IPR043130">
    <property type="entry name" value="CDP-OH_PTrfase_TM_dom"/>
</dbReference>
<name>A0ABS2GSI8_9BURK</name>
<organism evidence="18 19">
    <name type="scientific">Parasutterella secunda</name>
    <dbReference type="NCBI Taxonomy" id="626947"/>
    <lineage>
        <taxon>Bacteria</taxon>
        <taxon>Pseudomonadati</taxon>
        <taxon>Pseudomonadota</taxon>
        <taxon>Betaproteobacteria</taxon>
        <taxon>Burkholderiales</taxon>
        <taxon>Sutterellaceae</taxon>
        <taxon>Parasutterella</taxon>
    </lineage>
</organism>
<reference evidence="18 19" key="1">
    <citation type="journal article" date="2021" name="Sci. Rep.">
        <title>The distribution of antibiotic resistance genes in chicken gut microbiota commensals.</title>
        <authorList>
            <person name="Juricova H."/>
            <person name="Matiasovicova J."/>
            <person name="Kubasova T."/>
            <person name="Cejkova D."/>
            <person name="Rychlik I."/>
        </authorList>
    </citation>
    <scope>NUCLEOTIDE SEQUENCE [LARGE SCALE GENOMIC DNA]</scope>
    <source>
        <strain evidence="18 19">An562</strain>
    </source>
</reference>
<dbReference type="InterPro" id="IPR050324">
    <property type="entry name" value="CDP-alcohol_PTase-I"/>
</dbReference>
<feature type="transmembrane region" description="Helical" evidence="17">
    <location>
        <begin position="43"/>
        <end position="62"/>
    </location>
</feature>
<evidence type="ECO:0000256" key="6">
    <source>
        <dbReference type="ARBA" id="ARBA00022516"/>
    </source>
</evidence>
<evidence type="ECO:0000256" key="3">
    <source>
        <dbReference type="ARBA" id="ARBA00010441"/>
    </source>
</evidence>
<comment type="similarity">
    <text evidence="3 16">Belongs to the CDP-alcohol phosphatidyltransferase class-I family.</text>
</comment>
<evidence type="ECO:0000256" key="10">
    <source>
        <dbReference type="ARBA" id="ARBA00023098"/>
    </source>
</evidence>
<dbReference type="Proteomes" id="UP000777002">
    <property type="component" value="Unassembled WGS sequence"/>
</dbReference>
<evidence type="ECO:0000256" key="2">
    <source>
        <dbReference type="ARBA" id="ARBA00005042"/>
    </source>
</evidence>
<evidence type="ECO:0000256" key="13">
    <source>
        <dbReference type="ARBA" id="ARBA00023264"/>
    </source>
</evidence>
<keyword evidence="13" id="KW-1208">Phospholipid metabolism</keyword>
<gene>
    <name evidence="18" type="primary">pgsA</name>
    <name evidence="18" type="ORF">H5985_02490</name>
</gene>
<dbReference type="GO" id="GO:0008444">
    <property type="term" value="F:CDP-diacylglycerol-glycerol-3-phosphate 3-phosphatidyltransferase activity"/>
    <property type="evidence" value="ECO:0007669"/>
    <property type="project" value="UniProtKB-EC"/>
</dbReference>
<keyword evidence="10" id="KW-0443">Lipid metabolism</keyword>
<keyword evidence="9 17" id="KW-1133">Transmembrane helix</keyword>
<dbReference type="PIRSF" id="PIRSF000847">
    <property type="entry name" value="Phos_ph_gly_syn"/>
    <property type="match status" value="1"/>
</dbReference>
<evidence type="ECO:0000256" key="15">
    <source>
        <dbReference type="NCBIfam" id="TIGR00560"/>
    </source>
</evidence>
<comment type="catalytic activity">
    <reaction evidence="14">
        <text>a CDP-1,2-diacyl-sn-glycerol + sn-glycerol 3-phosphate = a 1,2-diacyl-sn-glycero-3-phospho-(1'-sn-glycero-3'-phosphate) + CMP + H(+)</text>
        <dbReference type="Rhea" id="RHEA:12593"/>
        <dbReference type="ChEBI" id="CHEBI:15378"/>
        <dbReference type="ChEBI" id="CHEBI:57597"/>
        <dbReference type="ChEBI" id="CHEBI:58332"/>
        <dbReference type="ChEBI" id="CHEBI:60110"/>
        <dbReference type="ChEBI" id="CHEBI:60377"/>
        <dbReference type="EC" id="2.7.8.5"/>
    </reaction>
</comment>
<comment type="caution">
    <text evidence="18">The sequence shown here is derived from an EMBL/GenBank/DDBJ whole genome shotgun (WGS) entry which is preliminary data.</text>
</comment>
<feature type="transmembrane region" description="Helical" evidence="17">
    <location>
        <begin position="161"/>
        <end position="183"/>
    </location>
</feature>
<evidence type="ECO:0000256" key="9">
    <source>
        <dbReference type="ARBA" id="ARBA00022989"/>
    </source>
</evidence>
<evidence type="ECO:0000256" key="16">
    <source>
        <dbReference type="RuleBase" id="RU003750"/>
    </source>
</evidence>
<accession>A0ABS2GSI8</accession>
<keyword evidence="19" id="KW-1185">Reference proteome</keyword>
<evidence type="ECO:0000256" key="12">
    <source>
        <dbReference type="ARBA" id="ARBA00023209"/>
    </source>
</evidence>